<evidence type="ECO:0000256" key="4">
    <source>
        <dbReference type="ARBA" id="ARBA00022989"/>
    </source>
</evidence>
<feature type="transmembrane region" description="Helical" evidence="6">
    <location>
        <begin position="146"/>
        <end position="169"/>
    </location>
</feature>
<protein>
    <submittedName>
        <fullName evidence="7">O-antigen flippase Wzx</fullName>
    </submittedName>
</protein>
<reference evidence="7 8" key="1">
    <citation type="submission" date="2016-01" db="EMBL/GenBank/DDBJ databases">
        <title>Highly variable Streptococcus oralis are common among viridans streptococci isolated from primates.</title>
        <authorList>
            <person name="Denapaite D."/>
            <person name="Rieger M."/>
            <person name="Koendgen S."/>
            <person name="Brueckner R."/>
            <person name="Ochigava I."/>
            <person name="Kappeler P."/>
            <person name="Maetz-Rensing K."/>
            <person name="Leendertz F."/>
            <person name="Hakenbeck R."/>
        </authorList>
    </citation>
    <scope>NUCLEOTIDE SEQUENCE [LARGE SCALE GENOMIC DNA]</scope>
    <source>
        <strain evidence="7 8">DD17</strain>
    </source>
</reference>
<feature type="transmembrane region" description="Helical" evidence="6">
    <location>
        <begin position="42"/>
        <end position="62"/>
    </location>
</feature>
<evidence type="ECO:0000313" key="8">
    <source>
        <dbReference type="Proteomes" id="UP000072989"/>
    </source>
</evidence>
<feature type="transmembrane region" description="Helical" evidence="6">
    <location>
        <begin position="111"/>
        <end position="134"/>
    </location>
</feature>
<sequence length="493" mass="55501">MNTLASLLNYAVLIASGFILPRAMLVSYGSEINGLVSSITQFLGFISFLQAGVGTVVQVALYQPLHEKNLQEIGRIYQAAQTFFRKIALIFLVYTFLLAVLYPLVVTTSLSHVQVSLLIVIIATNLFSQYYFGLTNTLLLNADQKAYIPLLIQTLAVLLNVSVNTVLIYAQVPVITVQVVSNSLYLLPPIILSVYVRKRYRIELQKGGEKKHLQSKWDGFVQHIAAVIVDNTDMIILTLFASLTDVSIYYVYYLVVNAVKLFLNSLAGGIQPLFGNILVRKELAALKTLFLKFEVLFGYVTTILYTSVLCLVLHFVAIYTAGIENVEFIQPIFSVLMVLSFAMFGYRTIYYTLIKAAGHFRETQVGALVEVILNIVISFIGVWHFGLLGVALGTLISVSYRTLYCVHYLSKNIINRNKRHFYKNMLANSIVFILSYGVTMNWNVTSNSYLSFLVLAVPTALLVLLVATLVYGCVYHRQIFQWYRLRKLSKNEN</sequence>
<name>A0A139RPJ2_STROR</name>
<dbReference type="Proteomes" id="UP000072989">
    <property type="component" value="Unassembled WGS sequence"/>
</dbReference>
<dbReference type="EMBL" id="LQZE01000034">
    <property type="protein sequence ID" value="KXU16628.1"/>
    <property type="molecule type" value="Genomic_DNA"/>
</dbReference>
<dbReference type="PANTHER" id="PTHR30250">
    <property type="entry name" value="PST FAMILY PREDICTED COLANIC ACID TRANSPORTER"/>
    <property type="match status" value="1"/>
</dbReference>
<feature type="transmembrane region" description="Helical" evidence="6">
    <location>
        <begin position="295"/>
        <end position="320"/>
    </location>
</feature>
<dbReference type="PATRIC" id="fig|1303.87.peg.208"/>
<feature type="transmembrane region" description="Helical" evidence="6">
    <location>
        <begin position="421"/>
        <end position="438"/>
    </location>
</feature>
<evidence type="ECO:0000256" key="6">
    <source>
        <dbReference type="SAM" id="Phobius"/>
    </source>
</evidence>
<evidence type="ECO:0000256" key="5">
    <source>
        <dbReference type="ARBA" id="ARBA00023136"/>
    </source>
</evidence>
<evidence type="ECO:0000256" key="2">
    <source>
        <dbReference type="ARBA" id="ARBA00022475"/>
    </source>
</evidence>
<feature type="transmembrane region" description="Helical" evidence="6">
    <location>
        <begin position="7"/>
        <end position="30"/>
    </location>
</feature>
<keyword evidence="4 6" id="KW-1133">Transmembrane helix</keyword>
<proteinExistence type="predicted"/>
<comment type="subcellular location">
    <subcellularLocation>
        <location evidence="1">Cell membrane</location>
        <topology evidence="1">Multi-pass membrane protein</topology>
    </subcellularLocation>
</comment>
<keyword evidence="5 6" id="KW-0472">Membrane</keyword>
<evidence type="ECO:0000313" key="7">
    <source>
        <dbReference type="EMBL" id="KXU16628.1"/>
    </source>
</evidence>
<feature type="transmembrane region" description="Helical" evidence="6">
    <location>
        <begin position="450"/>
        <end position="474"/>
    </location>
</feature>
<organism evidence="7 8">
    <name type="scientific">Streptococcus oralis</name>
    <dbReference type="NCBI Taxonomy" id="1303"/>
    <lineage>
        <taxon>Bacteria</taxon>
        <taxon>Bacillati</taxon>
        <taxon>Bacillota</taxon>
        <taxon>Bacilli</taxon>
        <taxon>Lactobacillales</taxon>
        <taxon>Streptococcaceae</taxon>
        <taxon>Streptococcus</taxon>
    </lineage>
</organism>
<accession>A0A139RPJ2</accession>
<evidence type="ECO:0000256" key="1">
    <source>
        <dbReference type="ARBA" id="ARBA00004651"/>
    </source>
</evidence>
<dbReference type="AlphaFoldDB" id="A0A139RPJ2"/>
<dbReference type="InterPro" id="IPR050833">
    <property type="entry name" value="Poly_Biosynth_Transport"/>
</dbReference>
<feature type="transmembrane region" description="Helical" evidence="6">
    <location>
        <begin position="83"/>
        <end position="105"/>
    </location>
</feature>
<dbReference type="RefSeq" id="WP_241735505.1">
    <property type="nucleotide sequence ID" value="NZ_KQ970793.1"/>
</dbReference>
<gene>
    <name evidence="7" type="ORF">SORDD17_00165</name>
</gene>
<evidence type="ECO:0000256" key="3">
    <source>
        <dbReference type="ARBA" id="ARBA00022692"/>
    </source>
</evidence>
<feature type="transmembrane region" description="Helical" evidence="6">
    <location>
        <begin position="332"/>
        <end position="353"/>
    </location>
</feature>
<dbReference type="PANTHER" id="PTHR30250:SF26">
    <property type="entry name" value="PSMA PROTEIN"/>
    <property type="match status" value="1"/>
</dbReference>
<comment type="caution">
    <text evidence="7">The sequence shown here is derived from an EMBL/GenBank/DDBJ whole genome shotgun (WGS) entry which is preliminary data.</text>
</comment>
<keyword evidence="3 6" id="KW-0812">Transmembrane</keyword>
<dbReference type="GO" id="GO:0005886">
    <property type="term" value="C:plasma membrane"/>
    <property type="evidence" value="ECO:0007669"/>
    <property type="project" value="UniProtKB-SubCell"/>
</dbReference>
<feature type="transmembrane region" description="Helical" evidence="6">
    <location>
        <begin position="175"/>
        <end position="196"/>
    </location>
</feature>
<keyword evidence="2" id="KW-1003">Cell membrane</keyword>